<dbReference type="GO" id="GO:0061617">
    <property type="term" value="C:MICOS complex"/>
    <property type="evidence" value="ECO:0007669"/>
    <property type="project" value="UniProtKB-UniRule"/>
</dbReference>
<proteinExistence type="predicted"/>
<reference evidence="2 3" key="1">
    <citation type="journal article" date="2012" name="Science">
        <title>The Paleozoic origin of enzymatic lignin decomposition reconstructed from 31 fungal genomes.</title>
        <authorList>
            <person name="Floudas D."/>
            <person name="Binder M."/>
            <person name="Riley R."/>
            <person name="Barry K."/>
            <person name="Blanchette R.A."/>
            <person name="Henrissat B."/>
            <person name="Martinez A.T."/>
            <person name="Otillar R."/>
            <person name="Spatafora J.W."/>
            <person name="Yadav J.S."/>
            <person name="Aerts A."/>
            <person name="Benoit I."/>
            <person name="Boyd A."/>
            <person name="Carlson A."/>
            <person name="Copeland A."/>
            <person name="Coutinho P.M."/>
            <person name="de Vries R.P."/>
            <person name="Ferreira P."/>
            <person name="Findley K."/>
            <person name="Foster B."/>
            <person name="Gaskell J."/>
            <person name="Glotzer D."/>
            <person name="Gorecki P."/>
            <person name="Heitman J."/>
            <person name="Hesse C."/>
            <person name="Hori C."/>
            <person name="Igarashi K."/>
            <person name="Jurgens J.A."/>
            <person name="Kallen N."/>
            <person name="Kersten P."/>
            <person name="Kohler A."/>
            <person name="Kuees U."/>
            <person name="Kumar T.K.A."/>
            <person name="Kuo A."/>
            <person name="LaButti K."/>
            <person name="Larrondo L.F."/>
            <person name="Lindquist E."/>
            <person name="Ling A."/>
            <person name="Lombard V."/>
            <person name="Lucas S."/>
            <person name="Lundell T."/>
            <person name="Martin R."/>
            <person name="McLaughlin D.J."/>
            <person name="Morgenstern I."/>
            <person name="Morin E."/>
            <person name="Murat C."/>
            <person name="Nagy L.G."/>
            <person name="Nolan M."/>
            <person name="Ohm R.A."/>
            <person name="Patyshakuliyeva A."/>
            <person name="Rokas A."/>
            <person name="Ruiz-Duenas F.J."/>
            <person name="Sabat G."/>
            <person name="Salamov A."/>
            <person name="Samejima M."/>
            <person name="Schmutz J."/>
            <person name="Slot J.C."/>
            <person name="St John F."/>
            <person name="Stenlid J."/>
            <person name="Sun H."/>
            <person name="Sun S."/>
            <person name="Syed K."/>
            <person name="Tsang A."/>
            <person name="Wiebenga A."/>
            <person name="Young D."/>
            <person name="Pisabarro A."/>
            <person name="Eastwood D.C."/>
            <person name="Martin F."/>
            <person name="Cullen D."/>
            <person name="Grigoriev I.V."/>
            <person name="Hibbett D.S."/>
        </authorList>
    </citation>
    <scope>NUCLEOTIDE SEQUENCE [LARGE SCALE GENOMIC DNA]</scope>
    <source>
        <strain evidence="2 3">MD-104</strain>
    </source>
</reference>
<accession>A0A2H3JKM3</accession>
<comment type="subcellular location">
    <subcellularLocation>
        <location evidence="1">Mitochondrion inner membrane</location>
    </subcellularLocation>
</comment>
<keyword evidence="1" id="KW-0999">Mitochondrion inner membrane</keyword>
<dbReference type="EMBL" id="KB468135">
    <property type="protein sequence ID" value="PCH42756.1"/>
    <property type="molecule type" value="Genomic_DNA"/>
</dbReference>
<dbReference type="OMA" id="KWIGVEH"/>
<keyword evidence="3" id="KW-1185">Reference proteome</keyword>
<dbReference type="OrthoDB" id="2399148at2759"/>
<gene>
    <name evidence="2" type="ORF">WOLCODRAFT_138052</name>
</gene>
<dbReference type="GO" id="GO:0042407">
    <property type="term" value="P:cristae formation"/>
    <property type="evidence" value="ECO:0007669"/>
    <property type="project" value="InterPro"/>
</dbReference>
<dbReference type="GO" id="GO:0044284">
    <property type="term" value="C:mitochondrial crista junction"/>
    <property type="evidence" value="ECO:0007669"/>
    <property type="project" value="TreeGrafter"/>
</dbReference>
<comment type="function">
    <text evidence="1">Component of the MICOS complex, a large protein complex of the mitochondrial inner membrane that plays crucial roles in the maintenance of crista junctions, inner membrane architecture, and formation of contact sites to the outer membrane.</text>
</comment>
<dbReference type="PANTHER" id="PTHR28268:SF1">
    <property type="entry name" value="MICOS SUBUNIT MIC26"/>
    <property type="match status" value="1"/>
</dbReference>
<keyword evidence="1" id="KW-0472">Membrane</keyword>
<name>A0A2H3JKM3_WOLCO</name>
<evidence type="ECO:0000256" key="1">
    <source>
        <dbReference type="RuleBase" id="RU363021"/>
    </source>
</evidence>
<protein>
    <recommendedName>
        <fullName evidence="1">MICOS complex subunit</fullName>
    </recommendedName>
</protein>
<dbReference type="STRING" id="742152.A0A2H3JKM3"/>
<dbReference type="InterPro" id="IPR019166">
    <property type="entry name" value="MIC26/MIC27"/>
</dbReference>
<dbReference type="AlphaFoldDB" id="A0A2H3JKM3"/>
<evidence type="ECO:0000313" key="2">
    <source>
        <dbReference type="EMBL" id="PCH42756.1"/>
    </source>
</evidence>
<dbReference type="PANTHER" id="PTHR28268">
    <property type="entry name" value="MICOS SUBUNIT MIC26"/>
    <property type="match status" value="1"/>
</dbReference>
<sequence length="276" mass="29364">MLRLLSQRRAAALASAAVLAHESRDKLPIYPAPAPEVLLLDAPSGLETQIGAARTAATATYRDARAQVQAVVSRWIGVEHAVEARIKSLVDPTEPLTPGVLYVGVATLSGSILARTRALPARLLLPPVLLVLSARHFLPKTAANVAAYLGSLEDTYLPALAEKHDIANAHSAMTWERLKEAGAEGRVRFERGVLGAVERLEAATGLKLKDALGKSAAVETQVREAAGVVRQSGETAAAAVAEKVEAVREAIEEKVHDVRAAAEEREKADELPKRLV</sequence>
<dbReference type="Pfam" id="PF09769">
    <property type="entry name" value="ApoO"/>
    <property type="match status" value="1"/>
</dbReference>
<evidence type="ECO:0000313" key="3">
    <source>
        <dbReference type="Proteomes" id="UP000218811"/>
    </source>
</evidence>
<dbReference type="Proteomes" id="UP000218811">
    <property type="component" value="Unassembled WGS sequence"/>
</dbReference>
<dbReference type="InterPro" id="IPR033181">
    <property type="entry name" value="Mic26_fungi"/>
</dbReference>
<keyword evidence="1" id="KW-0496">Mitochondrion</keyword>
<comment type="subunit">
    <text evidence="1">Component of the mitochondrial contact site and cristae organizing system (MICOS) complex.</text>
</comment>
<organism evidence="2 3">
    <name type="scientific">Wolfiporia cocos (strain MD-104)</name>
    <name type="common">Brown rot fungus</name>
    <dbReference type="NCBI Taxonomy" id="742152"/>
    <lineage>
        <taxon>Eukaryota</taxon>
        <taxon>Fungi</taxon>
        <taxon>Dikarya</taxon>
        <taxon>Basidiomycota</taxon>
        <taxon>Agaricomycotina</taxon>
        <taxon>Agaricomycetes</taxon>
        <taxon>Polyporales</taxon>
        <taxon>Phaeolaceae</taxon>
        <taxon>Wolfiporia</taxon>
    </lineage>
</organism>